<proteinExistence type="predicted"/>
<gene>
    <name evidence="2" type="ORF">CCHLO57077_00010432</name>
</gene>
<evidence type="ECO:0000256" key="1">
    <source>
        <dbReference type="SAM" id="MobiDB-lite"/>
    </source>
</evidence>
<protein>
    <submittedName>
        <fullName evidence="2">Uncharacterized protein</fullName>
    </submittedName>
</protein>
<comment type="caution">
    <text evidence="2">The sequence shown here is derived from an EMBL/GenBank/DDBJ whole genome shotgun (WGS) entry which is preliminary data.</text>
</comment>
<feature type="region of interest" description="Disordered" evidence="1">
    <location>
        <begin position="176"/>
        <end position="224"/>
    </location>
</feature>
<organism evidence="2 3">
    <name type="scientific">Clonostachys chloroleuca</name>
    <dbReference type="NCBI Taxonomy" id="1926264"/>
    <lineage>
        <taxon>Eukaryota</taxon>
        <taxon>Fungi</taxon>
        <taxon>Dikarya</taxon>
        <taxon>Ascomycota</taxon>
        <taxon>Pezizomycotina</taxon>
        <taxon>Sordariomycetes</taxon>
        <taxon>Hypocreomycetidae</taxon>
        <taxon>Hypocreales</taxon>
        <taxon>Bionectriaceae</taxon>
        <taxon>Clonostachys</taxon>
    </lineage>
</organism>
<evidence type="ECO:0000313" key="3">
    <source>
        <dbReference type="Proteomes" id="UP001160390"/>
    </source>
</evidence>
<dbReference type="AlphaFoldDB" id="A0AA35Q4W9"/>
<name>A0AA35Q4W9_9HYPO</name>
<dbReference type="EMBL" id="CABFNP030001281">
    <property type="protein sequence ID" value="CAI6096033.1"/>
    <property type="molecule type" value="Genomic_DNA"/>
</dbReference>
<evidence type="ECO:0000313" key="2">
    <source>
        <dbReference type="EMBL" id="CAI6096033.1"/>
    </source>
</evidence>
<keyword evidence="3" id="KW-1185">Reference proteome</keyword>
<dbReference type="Proteomes" id="UP001160390">
    <property type="component" value="Unassembled WGS sequence"/>
</dbReference>
<feature type="region of interest" description="Disordered" evidence="1">
    <location>
        <begin position="241"/>
        <end position="270"/>
    </location>
</feature>
<reference evidence="2" key="1">
    <citation type="submission" date="2023-01" db="EMBL/GenBank/DDBJ databases">
        <authorList>
            <person name="Piombo E."/>
        </authorList>
    </citation>
    <scope>NUCLEOTIDE SEQUENCE</scope>
</reference>
<sequence>MDDPEKEAEGVDDEQVLVVRDSSYPLSRFSAKYLSQIIRKDVSDKRVYLRSLPIPRIEILYHELGFGKESALDGTLPDHVRRNAFRSALKMFRKNIFTGGTQLPTQIADWHSSTCLLKFEGFASEFLDRHGAQFWGDEDSNEDRNGITIAKHQDLIHFLVTQILFQSALNKKTFGKSSVKTCSPTPNPGLPESNLGKSQEMVLSPSKSAQRPGGDGLGASKVQETSQPPFYDTALAISPRKPSTVGASANLSPLARKRPRPSSTEDRSDAPRPRAAFWYRIVYSRIPYSVEIWKPRKNLHFMSLTELKADLPSEVGRSTRKLVLHLTGPDLCLKSRLDLTDEEAFAYVKGQMRMLVEPIVAQYQQKGKNAVFDVEIEVMSDE</sequence>
<accession>A0AA35Q4W9</accession>